<keyword evidence="2" id="KW-1185">Reference proteome</keyword>
<dbReference type="EMBL" id="JAUJEB010000002">
    <property type="protein sequence ID" value="MDN5213239.1"/>
    <property type="molecule type" value="Genomic_DNA"/>
</dbReference>
<sequence>MNIYILDPILPLLIAGLWLATQYPKPPAARQDKMNGDIIRGTLGVVNTRH</sequence>
<organism evidence="1 2">
    <name type="scientific">Agaribacillus aureus</name>
    <dbReference type="NCBI Taxonomy" id="3051825"/>
    <lineage>
        <taxon>Bacteria</taxon>
        <taxon>Pseudomonadati</taxon>
        <taxon>Bacteroidota</taxon>
        <taxon>Cytophagia</taxon>
        <taxon>Cytophagales</taxon>
        <taxon>Splendidivirgaceae</taxon>
        <taxon>Agaribacillus</taxon>
    </lineage>
</organism>
<evidence type="ECO:0000313" key="2">
    <source>
        <dbReference type="Proteomes" id="UP001172083"/>
    </source>
</evidence>
<dbReference type="Proteomes" id="UP001172083">
    <property type="component" value="Unassembled WGS sequence"/>
</dbReference>
<comment type="caution">
    <text evidence="1">The sequence shown here is derived from an EMBL/GenBank/DDBJ whole genome shotgun (WGS) entry which is preliminary data.</text>
</comment>
<evidence type="ECO:0000313" key="1">
    <source>
        <dbReference type="EMBL" id="MDN5213239.1"/>
    </source>
</evidence>
<proteinExistence type="predicted"/>
<protein>
    <submittedName>
        <fullName evidence="1">Uncharacterized protein</fullName>
    </submittedName>
</protein>
<dbReference type="RefSeq" id="WP_346758578.1">
    <property type="nucleotide sequence ID" value="NZ_JAUJEB010000002.1"/>
</dbReference>
<gene>
    <name evidence="1" type="ORF">QQ020_14315</name>
</gene>
<reference evidence="1" key="1">
    <citation type="submission" date="2023-06" db="EMBL/GenBank/DDBJ databases">
        <title>Genomic of Agaribacillus aureum.</title>
        <authorList>
            <person name="Wang G."/>
        </authorList>
    </citation>
    <scope>NUCLEOTIDE SEQUENCE</scope>
    <source>
        <strain evidence="1">BMA12</strain>
    </source>
</reference>
<name>A0ABT8L679_9BACT</name>
<accession>A0ABT8L679</accession>